<comment type="caution">
    <text evidence="1">The sequence shown here is derived from an EMBL/GenBank/DDBJ whole genome shotgun (WGS) entry which is preliminary data.</text>
</comment>
<sequence>MSLTVARRFAYQLGVPLFSLISGEAAQCSGVLSASWTCEIQPSFMNVRHRQSHDHLKIRKSLLRDLRSKKIPPSIPEIAKRLGTSVGYLEYRHGPLVEKLRAVRKRGLSEDRLRVILLARSAAAQFFSEEMEGLNPLSRKQAYRQLKKQTGLPKWVLKNAIQEVYVSLEG</sequence>
<organism evidence="1 2">
    <name type="scientific">Pseudomonas neustonica</name>
    <dbReference type="NCBI Taxonomy" id="2487346"/>
    <lineage>
        <taxon>Bacteria</taxon>
        <taxon>Pseudomonadati</taxon>
        <taxon>Pseudomonadota</taxon>
        <taxon>Gammaproteobacteria</taxon>
        <taxon>Pseudomonadales</taxon>
        <taxon>Pseudomonadaceae</taxon>
        <taxon>Pseudomonas</taxon>
    </lineage>
</organism>
<name>A0ABX9XES2_9PSED</name>
<reference evidence="1 2" key="1">
    <citation type="submission" date="2018-11" db="EMBL/GenBank/DDBJ databases">
        <authorList>
            <person name="Jang G.I."/>
            <person name="Hwang C.Y."/>
        </authorList>
    </citation>
    <scope>NUCLEOTIDE SEQUENCE [LARGE SCALE GENOMIC DNA]</scope>
    <source>
        <strain evidence="1 2">SSM26</strain>
    </source>
</reference>
<dbReference type="Proteomes" id="UP000275199">
    <property type="component" value="Unassembled WGS sequence"/>
</dbReference>
<gene>
    <name evidence="1" type="ORF">EF096_20335</name>
</gene>
<evidence type="ECO:0000313" key="2">
    <source>
        <dbReference type="Proteomes" id="UP000275199"/>
    </source>
</evidence>
<accession>A0ABX9XES2</accession>
<protein>
    <recommendedName>
        <fullName evidence="3">Transcriptional regulator</fullName>
    </recommendedName>
</protein>
<proteinExistence type="predicted"/>
<evidence type="ECO:0000313" key="1">
    <source>
        <dbReference type="EMBL" id="ROZ79921.1"/>
    </source>
</evidence>
<evidence type="ECO:0008006" key="3">
    <source>
        <dbReference type="Google" id="ProtNLM"/>
    </source>
</evidence>
<dbReference type="EMBL" id="RKKU01000077">
    <property type="protein sequence ID" value="ROZ79921.1"/>
    <property type="molecule type" value="Genomic_DNA"/>
</dbReference>
<keyword evidence="2" id="KW-1185">Reference proteome</keyword>